<dbReference type="STRING" id="112509.F2D0Q6"/>
<proteinExistence type="evidence at transcript level"/>
<sequence>MGGVTSTVAARFAFFPPTPPSYGIEPLPPPDAAGAAAAAGPGEAKGKEGSVVVELTGVPRRANVEARRLRTKRGTDVVAMYARQTGAKLTLLYSHGNAADLGQMYELFVELSAHLNVNLMGYDYSGYGQSSGKPSEQNTYADIEAVYRCLIETYAASEENIILYGQSVGSGPTLDLASRLPRLRAVVVHSPILSGLRVMYPVKHTYWFDIYKNIDKIPLVSCPVLVIHGTADEVVDCSHGRALWELAKVKYEPLWVKGGNHCNLELYPEYIKHLKKFVGAIEKLPPPNDESPESSGASDRTQTEPEGTEEPRKSVDHREKTRPSLDHRKSTDRRDKPRGSTDRRDKSRKSVDNPDRPRASVDQPADRPRKSVDRFGGMMKAVRLRNIDCFKVPTTSSGS</sequence>
<evidence type="ECO:0000259" key="2">
    <source>
        <dbReference type="Pfam" id="PF12146"/>
    </source>
</evidence>
<dbReference type="EnsemblPlants" id="HORVU.MOREX.r3.6HG0574880.1">
    <property type="protein sequence ID" value="HORVU.MOREX.r3.6HG0574880.1"/>
    <property type="gene ID" value="HORVU.MOREX.r3.6HG0574880"/>
</dbReference>
<feature type="region of interest" description="Disordered" evidence="1">
    <location>
        <begin position="23"/>
        <end position="43"/>
    </location>
</feature>
<reference evidence="4" key="3">
    <citation type="submission" date="2020-10" db="EMBL/GenBank/DDBJ databases">
        <authorList>
            <person name="Scholz U."/>
            <person name="Mascher M."/>
            <person name="Fiebig A."/>
        </authorList>
    </citation>
    <scope>NUCLEOTIDE SEQUENCE [LARGE SCALE GENOMIC DNA]</scope>
    <source>
        <strain evidence="4">cv. Morex</strain>
    </source>
</reference>
<feature type="region of interest" description="Disordered" evidence="1">
    <location>
        <begin position="282"/>
        <end position="378"/>
    </location>
</feature>
<protein>
    <submittedName>
        <fullName evidence="3">Predicted protein</fullName>
    </submittedName>
</protein>
<dbReference type="RefSeq" id="XP_044951981.1">
    <property type="nucleotide sequence ID" value="XM_045096046.1"/>
</dbReference>
<dbReference type="EMBL" id="AK357463">
    <property type="protein sequence ID" value="BAJ88677.1"/>
    <property type="molecule type" value="mRNA"/>
</dbReference>
<dbReference type="Gene3D" id="3.40.50.1820">
    <property type="entry name" value="alpha/beta hydrolase"/>
    <property type="match status" value="1"/>
</dbReference>
<dbReference type="OMA" id="YSEREKX"/>
<reference evidence="5" key="2">
    <citation type="journal article" date="2012" name="Nature">
        <title>A physical, genetic and functional sequence assembly of the barley genome.</title>
        <authorList>
            <consortium name="The International Barley Genome Sequencing Consortium"/>
            <person name="Mayer K.F."/>
            <person name="Waugh R."/>
            <person name="Brown J.W."/>
            <person name="Schulman A."/>
            <person name="Langridge P."/>
            <person name="Platzer M."/>
            <person name="Fincher G.B."/>
            <person name="Muehlbauer G.J."/>
            <person name="Sato K."/>
            <person name="Close T.J."/>
            <person name="Wise R.P."/>
            <person name="Stein N."/>
        </authorList>
    </citation>
    <scope>NUCLEOTIDE SEQUENCE [LARGE SCALE GENOMIC DNA]</scope>
    <source>
        <strain evidence="5">cv. Morex</strain>
    </source>
</reference>
<dbReference type="GeneID" id="123402168"/>
<dbReference type="PANTHER" id="PTHR12277:SF191">
    <property type="entry name" value="ALPHA_BETA-HYDROLASES SUPERFAMILY PROTEIN"/>
    <property type="match status" value="1"/>
</dbReference>
<dbReference type="KEGG" id="hvg:123402168"/>
<dbReference type="InterPro" id="IPR029058">
    <property type="entry name" value="AB_hydrolase_fold"/>
</dbReference>
<reference evidence="4" key="4">
    <citation type="submission" date="2022-01" db="UniProtKB">
        <authorList>
            <consortium name="EnsemblPlants"/>
        </authorList>
    </citation>
    <scope>IDENTIFICATION</scope>
    <source>
        <strain evidence="4">subsp. vulgare</strain>
    </source>
</reference>
<name>F2D0Q6_HORVV</name>
<keyword evidence="5" id="KW-1185">Reference proteome</keyword>
<dbReference type="Gramene" id="HORVU.MOREX.r2.6HG0476630.1">
    <property type="protein sequence ID" value="HORVU.MOREX.r2.6HG0476630.1"/>
    <property type="gene ID" value="HORVU.MOREX.r2.6HG0476630"/>
</dbReference>
<dbReference type="SUPFAM" id="SSF53474">
    <property type="entry name" value="alpha/beta-Hydrolases"/>
    <property type="match status" value="1"/>
</dbReference>
<dbReference type="PaxDb" id="4513-MLOC_43675.3"/>
<evidence type="ECO:0000256" key="1">
    <source>
        <dbReference type="SAM" id="MobiDB-lite"/>
    </source>
</evidence>
<feature type="compositionally biased region" description="Low complexity" evidence="1">
    <location>
        <begin position="32"/>
        <end position="42"/>
    </location>
</feature>
<dbReference type="SMR" id="F2D0Q6"/>
<accession>F2D0Q6</accession>
<dbReference type="Proteomes" id="UP000011116">
    <property type="component" value="Chromosome 6H"/>
</dbReference>
<dbReference type="InterPro" id="IPR022742">
    <property type="entry name" value="Hydrolase_4"/>
</dbReference>
<dbReference type="ESTHER" id="horvv-f2d0q6">
    <property type="family name" value="ABHD17-depalmitoylase"/>
</dbReference>
<dbReference type="OrthoDB" id="446723at2759"/>
<gene>
    <name evidence="4" type="primary">LOC123402168</name>
</gene>
<evidence type="ECO:0000313" key="3">
    <source>
        <dbReference type="EMBL" id="BAJ88677.1"/>
    </source>
</evidence>
<evidence type="ECO:0000313" key="5">
    <source>
        <dbReference type="Proteomes" id="UP000011116"/>
    </source>
</evidence>
<evidence type="ECO:0000313" key="4">
    <source>
        <dbReference type="EnsemblPlants" id="HORVU.MOREX.r3.6HG0574880.1"/>
    </source>
</evidence>
<dbReference type="Gramene" id="HORVU.MOREX.r3.6HG0574880.1">
    <property type="protein sequence ID" value="HORVU.MOREX.r3.6HG0574880.1"/>
    <property type="gene ID" value="HORVU.MOREX.r3.6HG0574880"/>
</dbReference>
<feature type="compositionally biased region" description="Basic and acidic residues" evidence="1">
    <location>
        <begin position="309"/>
        <end position="373"/>
    </location>
</feature>
<reference evidence="3" key="1">
    <citation type="journal article" date="2011" name="Plant Physiol.">
        <title>Comprehensive sequence analysis of 24,783 barley full-length cDNAs derived from 12 clone libraries.</title>
        <authorList>
            <person name="Matsumoto T."/>
            <person name="Tanaka T."/>
            <person name="Sakai H."/>
            <person name="Amano N."/>
            <person name="Kanamori H."/>
            <person name="Kurita K."/>
            <person name="Kikuta A."/>
            <person name="Kamiya K."/>
            <person name="Yamamoto M."/>
            <person name="Ikawa H."/>
            <person name="Fujii N."/>
            <person name="Hori K."/>
            <person name="Itoh T."/>
            <person name="Sato K."/>
        </authorList>
    </citation>
    <scope>NUCLEOTIDE SEQUENCE</scope>
    <source>
        <tissue evidence="3">Shoot</tissue>
    </source>
</reference>
<dbReference type="eggNOG" id="KOG1552">
    <property type="taxonomic scope" value="Eukaryota"/>
</dbReference>
<dbReference type="Pfam" id="PF12146">
    <property type="entry name" value="Hydrolase_4"/>
    <property type="match status" value="1"/>
</dbReference>
<dbReference type="PANTHER" id="PTHR12277">
    <property type="entry name" value="ALPHA/BETA HYDROLASE DOMAIN-CONTAINING PROTEIN"/>
    <property type="match status" value="1"/>
</dbReference>
<feature type="domain" description="Serine aminopeptidase S33" evidence="2">
    <location>
        <begin position="88"/>
        <end position="195"/>
    </location>
</feature>
<organism evidence="3">
    <name type="scientific">Hordeum vulgare subsp. vulgare</name>
    <name type="common">Domesticated barley</name>
    <dbReference type="NCBI Taxonomy" id="112509"/>
    <lineage>
        <taxon>Eukaryota</taxon>
        <taxon>Viridiplantae</taxon>
        <taxon>Streptophyta</taxon>
        <taxon>Embryophyta</taxon>
        <taxon>Tracheophyta</taxon>
        <taxon>Spermatophyta</taxon>
        <taxon>Magnoliopsida</taxon>
        <taxon>Liliopsida</taxon>
        <taxon>Poales</taxon>
        <taxon>Poaceae</taxon>
        <taxon>BOP clade</taxon>
        <taxon>Pooideae</taxon>
        <taxon>Triticodae</taxon>
        <taxon>Triticeae</taxon>
        <taxon>Hordeinae</taxon>
        <taxon>Hordeum</taxon>
    </lineage>
</organism>
<dbReference type="AlphaFoldDB" id="F2D0Q6"/>
<dbReference type="ExpressionAtlas" id="F2D0Q6">
    <property type="expression patterns" value="baseline and differential"/>
</dbReference>